<evidence type="ECO:0000313" key="11">
    <source>
        <dbReference type="Proteomes" id="UP000199494"/>
    </source>
</evidence>
<dbReference type="Proteomes" id="UP000199494">
    <property type="component" value="Unassembled WGS sequence"/>
</dbReference>
<proteinExistence type="predicted"/>
<dbReference type="STRING" id="530584.SAMN05421630_10547"/>
<dbReference type="Gene3D" id="3.30.565.10">
    <property type="entry name" value="Histidine kinase-like ATPase, C-terminal domain"/>
    <property type="match status" value="1"/>
</dbReference>
<keyword evidence="11" id="KW-1185">Reference proteome</keyword>
<organism evidence="10 11">
    <name type="scientific">Prauserella marina</name>
    <dbReference type="NCBI Taxonomy" id="530584"/>
    <lineage>
        <taxon>Bacteria</taxon>
        <taxon>Bacillati</taxon>
        <taxon>Actinomycetota</taxon>
        <taxon>Actinomycetes</taxon>
        <taxon>Pseudonocardiales</taxon>
        <taxon>Pseudonocardiaceae</taxon>
        <taxon>Prauserella</taxon>
    </lineage>
</organism>
<evidence type="ECO:0000256" key="5">
    <source>
        <dbReference type="ARBA" id="ARBA00022741"/>
    </source>
</evidence>
<accession>A0A1G6R1K7</accession>
<dbReference type="SUPFAM" id="SSF55874">
    <property type="entry name" value="ATPase domain of HSP90 chaperone/DNA topoisomerase II/histidine kinase"/>
    <property type="match status" value="1"/>
</dbReference>
<evidence type="ECO:0000256" key="3">
    <source>
        <dbReference type="ARBA" id="ARBA00022553"/>
    </source>
</evidence>
<dbReference type="Gene3D" id="1.20.5.1930">
    <property type="match status" value="1"/>
</dbReference>
<dbReference type="Pfam" id="PF07730">
    <property type="entry name" value="HisKA_3"/>
    <property type="match status" value="1"/>
</dbReference>
<dbReference type="InterPro" id="IPR036890">
    <property type="entry name" value="HATPase_C_sf"/>
</dbReference>
<evidence type="ECO:0000256" key="1">
    <source>
        <dbReference type="ARBA" id="ARBA00000085"/>
    </source>
</evidence>
<dbReference type="CDD" id="cd16917">
    <property type="entry name" value="HATPase_UhpB-NarQ-NarX-like"/>
    <property type="match status" value="1"/>
</dbReference>
<protein>
    <recommendedName>
        <fullName evidence="2">histidine kinase</fullName>
        <ecNumber evidence="2">2.7.13.3</ecNumber>
    </recommendedName>
</protein>
<keyword evidence="7" id="KW-0067">ATP-binding</keyword>
<keyword evidence="8" id="KW-0902">Two-component regulatory system</keyword>
<dbReference type="GO" id="GO:0046983">
    <property type="term" value="F:protein dimerization activity"/>
    <property type="evidence" value="ECO:0007669"/>
    <property type="project" value="InterPro"/>
</dbReference>
<feature type="domain" description="Signal transduction histidine kinase subgroup 3 dimerisation and phosphoacceptor" evidence="9">
    <location>
        <begin position="190"/>
        <end position="256"/>
    </location>
</feature>
<keyword evidence="5" id="KW-0547">Nucleotide-binding</keyword>
<evidence type="ECO:0000256" key="7">
    <source>
        <dbReference type="ARBA" id="ARBA00022840"/>
    </source>
</evidence>
<evidence type="ECO:0000256" key="8">
    <source>
        <dbReference type="ARBA" id="ARBA00023012"/>
    </source>
</evidence>
<dbReference type="EC" id="2.7.13.3" evidence="2"/>
<keyword evidence="4" id="KW-0808">Transferase</keyword>
<dbReference type="AlphaFoldDB" id="A0A1G6R1K7"/>
<dbReference type="GO" id="GO:0016020">
    <property type="term" value="C:membrane"/>
    <property type="evidence" value="ECO:0007669"/>
    <property type="project" value="InterPro"/>
</dbReference>
<sequence length="392" mass="41168">MVDTGEGRLGRMVTDVHNAFVRGRHRVPLVVAVGLLTAATAYGQWASGVRGLAFAADLALGVLACAGLFLVFVRPVPGALTLAVLAMFAPTVTPSASIGTLEVARTRSLPVAIGVALAGLGTHVLRGLWLPVSGLPFGWWVVLIGVSQAALVAWGALVKAHGALIASLRERTRRAEEEQGRRVAEARAAERAAIAREMHDVLAHRLSLVATYAGALEYRTDHAPERLADAAGVVRAGVHQALDELRGVIAVLREDEERGTASRSPLPGLADLPALIAESEAIGTPVDLHDTLRGADTVPLPTGRTVYRVVQEALTNARKHAHGEPVRVSLRGSAGTGLDIEIRNPLGTGRGGDGKGTGLVGLTERVRLAGGTLDHHKTAREFRVHASLPWPA</sequence>
<evidence type="ECO:0000256" key="4">
    <source>
        <dbReference type="ARBA" id="ARBA00022679"/>
    </source>
</evidence>
<dbReference type="InterPro" id="IPR011712">
    <property type="entry name" value="Sig_transdc_His_kin_sub3_dim/P"/>
</dbReference>
<reference evidence="10 11" key="1">
    <citation type="submission" date="2016-10" db="EMBL/GenBank/DDBJ databases">
        <authorList>
            <person name="de Groot N.N."/>
        </authorList>
    </citation>
    <scope>NUCLEOTIDE SEQUENCE [LARGE SCALE GENOMIC DNA]</scope>
    <source>
        <strain evidence="10 11">CGMCC 4.5506</strain>
    </source>
</reference>
<dbReference type="InterPro" id="IPR050482">
    <property type="entry name" value="Sensor_HK_TwoCompSys"/>
</dbReference>
<dbReference type="GO" id="GO:0005524">
    <property type="term" value="F:ATP binding"/>
    <property type="evidence" value="ECO:0007669"/>
    <property type="project" value="UniProtKB-KW"/>
</dbReference>
<dbReference type="GO" id="GO:0000155">
    <property type="term" value="F:phosphorelay sensor kinase activity"/>
    <property type="evidence" value="ECO:0007669"/>
    <property type="project" value="InterPro"/>
</dbReference>
<evidence type="ECO:0000256" key="2">
    <source>
        <dbReference type="ARBA" id="ARBA00012438"/>
    </source>
</evidence>
<gene>
    <name evidence="10" type="ORF">SAMN05421630_10547</name>
</gene>
<keyword evidence="3" id="KW-0597">Phosphoprotein</keyword>
<name>A0A1G6R1K7_9PSEU</name>
<evidence type="ECO:0000256" key="6">
    <source>
        <dbReference type="ARBA" id="ARBA00022777"/>
    </source>
</evidence>
<dbReference type="EMBL" id="FMZE01000005">
    <property type="protein sequence ID" value="SDC98550.1"/>
    <property type="molecule type" value="Genomic_DNA"/>
</dbReference>
<evidence type="ECO:0000313" key="10">
    <source>
        <dbReference type="EMBL" id="SDC98550.1"/>
    </source>
</evidence>
<evidence type="ECO:0000259" key="9">
    <source>
        <dbReference type="Pfam" id="PF07730"/>
    </source>
</evidence>
<comment type="catalytic activity">
    <reaction evidence="1">
        <text>ATP + protein L-histidine = ADP + protein N-phospho-L-histidine.</text>
        <dbReference type="EC" id="2.7.13.3"/>
    </reaction>
</comment>
<dbReference type="PANTHER" id="PTHR24421">
    <property type="entry name" value="NITRATE/NITRITE SENSOR PROTEIN NARX-RELATED"/>
    <property type="match status" value="1"/>
</dbReference>
<keyword evidence="6 10" id="KW-0418">Kinase</keyword>
<dbReference type="PANTHER" id="PTHR24421:SF10">
    <property type="entry name" value="NITRATE_NITRITE SENSOR PROTEIN NARQ"/>
    <property type="match status" value="1"/>
</dbReference>